<dbReference type="PANTHER" id="PTHR46797">
    <property type="entry name" value="HTH-TYPE TRANSCRIPTIONAL REGULATOR"/>
    <property type="match status" value="1"/>
</dbReference>
<dbReference type="AlphaFoldDB" id="A0A3D9KYQ2"/>
<reference evidence="4 5" key="1">
    <citation type="submission" date="2018-07" db="EMBL/GenBank/DDBJ databases">
        <title>Genomic Encyclopedia of Type Strains, Phase IV (KMG-IV): sequencing the most valuable type-strain genomes for metagenomic binning, comparative biology and taxonomic classification.</title>
        <authorList>
            <person name="Goeker M."/>
        </authorList>
    </citation>
    <scope>NUCLEOTIDE SEQUENCE [LARGE SCALE GENOMIC DNA]</scope>
    <source>
        <strain evidence="4 5">DSM 4134</strain>
    </source>
</reference>
<dbReference type="InterPro" id="IPR010359">
    <property type="entry name" value="IrrE_HExxH"/>
</dbReference>
<dbReference type="CDD" id="cd00093">
    <property type="entry name" value="HTH_XRE"/>
    <property type="match status" value="1"/>
</dbReference>
<feature type="domain" description="HTH cro/C1-type" evidence="3">
    <location>
        <begin position="16"/>
        <end position="70"/>
    </location>
</feature>
<comment type="similarity">
    <text evidence="1">Belongs to the short-chain fatty acyl-CoA assimilation regulator (ScfR) family.</text>
</comment>
<dbReference type="PROSITE" id="PS50943">
    <property type="entry name" value="HTH_CROC1"/>
    <property type="match status" value="1"/>
</dbReference>
<dbReference type="RefSeq" id="WP_115870026.1">
    <property type="nucleotide sequence ID" value="NZ_QREG01000027.1"/>
</dbReference>
<dbReference type="EMBL" id="QREG01000027">
    <property type="protein sequence ID" value="RED92982.1"/>
    <property type="molecule type" value="Genomic_DNA"/>
</dbReference>
<dbReference type="OrthoDB" id="833147at2"/>
<proteinExistence type="inferred from homology"/>
<dbReference type="InterPro" id="IPR050807">
    <property type="entry name" value="TransReg_Diox_bact_type"/>
</dbReference>
<evidence type="ECO:0000259" key="3">
    <source>
        <dbReference type="PROSITE" id="PS50943"/>
    </source>
</evidence>
<sequence>MISDSDVVKLILGFKLRYLRLSKKISYQQLSAETGLSVSYLNDIEKGKKYPKPDKLTSLARVFDLEYDELVSTRTDKRLQPVIELLNSGFFKVFPLNEFGISLEKLIDVFSTSPDRFGAFISTILKMIRSYQIEKEDFFRIALRSYQDMHDNYFPELEAAASQLRTEKGLPSRQPVTYDALADILQKDYDVTIDRVGLSKNKRLRNFRSYYQPAKKVLYLNEGLSEGQELFILCKEIGFHYLKITERPMETLLNKEASFDKLLGNFKASYFAAALIMDAVELVKDIELISRATEWSPDLIGKLLSKYQVTPETLLQRFTNILPHHFGLNDLFFIRLGSTDDLIRYNITKELHLSQLHQPYHTELGEHLCHRWMSISAIKSIKNLKQDYLIDSQISEYWGTNKSYFCITVANSDGNFGEQAGSITLGMLMNEKLRGTFNFMKDPALKKKVVNTTCERCSLADCDNRVAPPRYIEEQNHQAQLEAELGKL</sequence>
<keyword evidence="2" id="KW-0238">DNA-binding</keyword>
<name>A0A3D9KYQ2_MARFU</name>
<accession>A0A3D9KYQ2</accession>
<dbReference type="Pfam" id="PF01381">
    <property type="entry name" value="HTH_3"/>
    <property type="match status" value="1"/>
</dbReference>
<dbReference type="Proteomes" id="UP000256779">
    <property type="component" value="Unassembled WGS sequence"/>
</dbReference>
<comment type="caution">
    <text evidence="4">The sequence shown here is derived from an EMBL/GenBank/DDBJ whole genome shotgun (WGS) entry which is preliminary data.</text>
</comment>
<evidence type="ECO:0000256" key="2">
    <source>
        <dbReference type="ARBA" id="ARBA00023125"/>
    </source>
</evidence>
<dbReference type="GO" id="GO:0003700">
    <property type="term" value="F:DNA-binding transcription factor activity"/>
    <property type="evidence" value="ECO:0007669"/>
    <property type="project" value="TreeGrafter"/>
</dbReference>
<dbReference type="GO" id="GO:0005829">
    <property type="term" value="C:cytosol"/>
    <property type="evidence" value="ECO:0007669"/>
    <property type="project" value="TreeGrafter"/>
</dbReference>
<dbReference type="PANTHER" id="PTHR46797:SF1">
    <property type="entry name" value="METHYLPHOSPHONATE SYNTHASE"/>
    <property type="match status" value="1"/>
</dbReference>
<evidence type="ECO:0000313" key="4">
    <source>
        <dbReference type="EMBL" id="RED92982.1"/>
    </source>
</evidence>
<evidence type="ECO:0000256" key="1">
    <source>
        <dbReference type="ARBA" id="ARBA00007227"/>
    </source>
</evidence>
<dbReference type="SMART" id="SM00530">
    <property type="entry name" value="HTH_XRE"/>
    <property type="match status" value="1"/>
</dbReference>
<evidence type="ECO:0000313" key="5">
    <source>
        <dbReference type="Proteomes" id="UP000256779"/>
    </source>
</evidence>
<organism evidence="4 5">
    <name type="scientific">Marinoscillum furvescens DSM 4134</name>
    <dbReference type="NCBI Taxonomy" id="1122208"/>
    <lineage>
        <taxon>Bacteria</taxon>
        <taxon>Pseudomonadati</taxon>
        <taxon>Bacteroidota</taxon>
        <taxon>Cytophagia</taxon>
        <taxon>Cytophagales</taxon>
        <taxon>Reichenbachiellaceae</taxon>
        <taxon>Marinoscillum</taxon>
    </lineage>
</organism>
<keyword evidence="5" id="KW-1185">Reference proteome</keyword>
<dbReference type="Pfam" id="PF06114">
    <property type="entry name" value="Peptidase_M78"/>
    <property type="match status" value="1"/>
</dbReference>
<dbReference type="SUPFAM" id="SSF47413">
    <property type="entry name" value="lambda repressor-like DNA-binding domains"/>
    <property type="match status" value="1"/>
</dbReference>
<dbReference type="InterPro" id="IPR010982">
    <property type="entry name" value="Lambda_DNA-bd_dom_sf"/>
</dbReference>
<dbReference type="Gene3D" id="1.10.260.40">
    <property type="entry name" value="lambda repressor-like DNA-binding domains"/>
    <property type="match status" value="1"/>
</dbReference>
<dbReference type="InterPro" id="IPR001387">
    <property type="entry name" value="Cro/C1-type_HTH"/>
</dbReference>
<dbReference type="GO" id="GO:0003677">
    <property type="term" value="F:DNA binding"/>
    <property type="evidence" value="ECO:0007669"/>
    <property type="project" value="UniProtKB-KW"/>
</dbReference>
<gene>
    <name evidence="4" type="ORF">C7460_1276</name>
</gene>
<protein>
    <recommendedName>
        <fullName evidence="3">HTH cro/C1-type domain-containing protein</fullName>
    </recommendedName>
</protein>